<organism evidence="2 3">
    <name type="scientific">Senegalia massiliensis</name>
    <dbReference type="NCBI Taxonomy" id="1720316"/>
    <lineage>
        <taxon>Bacteria</taxon>
        <taxon>Bacillati</taxon>
        <taxon>Bacillota</taxon>
        <taxon>Clostridia</taxon>
        <taxon>Eubacteriales</taxon>
        <taxon>Clostridiaceae</taxon>
        <taxon>Senegalia</taxon>
    </lineage>
</organism>
<feature type="transmembrane region" description="Helical" evidence="1">
    <location>
        <begin position="88"/>
        <end position="105"/>
    </location>
</feature>
<reference evidence="2 3" key="1">
    <citation type="submission" date="2018-08" db="EMBL/GenBank/DDBJ databases">
        <title>Murine metabolic-syndrome-specific gut microbial biobank.</title>
        <authorList>
            <person name="Liu C."/>
        </authorList>
    </citation>
    <scope>NUCLEOTIDE SEQUENCE [LARGE SCALE GENOMIC DNA]</scope>
    <source>
        <strain evidence="2 3">583</strain>
    </source>
</reference>
<keyword evidence="1" id="KW-0472">Membrane</keyword>
<feature type="transmembrane region" description="Helical" evidence="1">
    <location>
        <begin position="12"/>
        <end position="33"/>
    </location>
</feature>
<name>A0A845QYC8_9CLOT</name>
<keyword evidence="1" id="KW-1133">Transmembrane helix</keyword>
<evidence type="ECO:0000313" key="3">
    <source>
        <dbReference type="Proteomes" id="UP000467132"/>
    </source>
</evidence>
<evidence type="ECO:0000313" key="2">
    <source>
        <dbReference type="EMBL" id="NBI07271.1"/>
    </source>
</evidence>
<dbReference type="InterPro" id="IPR021354">
    <property type="entry name" value="DUF2975"/>
</dbReference>
<accession>A0A845QYC8</accession>
<dbReference type="AlphaFoldDB" id="A0A845QYC8"/>
<dbReference type="Pfam" id="PF11188">
    <property type="entry name" value="DUF2975"/>
    <property type="match status" value="1"/>
</dbReference>
<keyword evidence="3" id="KW-1185">Reference proteome</keyword>
<feature type="transmembrane region" description="Helical" evidence="1">
    <location>
        <begin position="39"/>
        <end position="64"/>
    </location>
</feature>
<keyword evidence="1" id="KW-0812">Transmembrane</keyword>
<feature type="transmembrane region" description="Helical" evidence="1">
    <location>
        <begin position="125"/>
        <end position="143"/>
    </location>
</feature>
<proteinExistence type="predicted"/>
<dbReference type="OrthoDB" id="9791568at2"/>
<sequence length="157" mass="18343">MKNKKRIRFLNGFLNIILVFTTLLFIILIFSAFKTADRNIINIILEIILGLIFFGSYFMITFTLKKILKLIRDKNPFNINNITYFKRIGYYIFIVGVTDAIINYPKPTNLGFEIMSTQYGSLKPIFFLYLVLSILSLILSDVFRMAMEIKQENDLTV</sequence>
<evidence type="ECO:0000256" key="1">
    <source>
        <dbReference type="SAM" id="Phobius"/>
    </source>
</evidence>
<gene>
    <name evidence="2" type="ORF">D3Z33_10465</name>
</gene>
<protein>
    <submittedName>
        <fullName evidence="2">DUF2975 domain-containing protein</fullName>
    </submittedName>
</protein>
<dbReference type="Proteomes" id="UP000467132">
    <property type="component" value="Unassembled WGS sequence"/>
</dbReference>
<comment type="caution">
    <text evidence="2">The sequence shown here is derived from an EMBL/GenBank/DDBJ whole genome shotgun (WGS) entry which is preliminary data.</text>
</comment>
<dbReference type="EMBL" id="QXXA01000011">
    <property type="protein sequence ID" value="NBI07271.1"/>
    <property type="molecule type" value="Genomic_DNA"/>
</dbReference>
<dbReference type="RefSeq" id="WP_160197741.1">
    <property type="nucleotide sequence ID" value="NZ_QXXA01000011.1"/>
</dbReference>